<dbReference type="InterPro" id="IPR029058">
    <property type="entry name" value="AB_hydrolase_fold"/>
</dbReference>
<dbReference type="RefSeq" id="WP_158049792.1">
    <property type="nucleotide sequence ID" value="NZ_WAJR01000015.1"/>
</dbReference>
<sequence>MSKPVEKSSVGFRSFDKSSQIKGVLWQPVASHGSSGATPRAIVQIVHGMSEHIGRYEDFARFLVSAGFAVCAHDHIGHGRSVADPMDLGHMPLDCGKDALIEDVHEMRKTVSARFSRKTPYFIFGHSMGSFVTRAYLSRHAEGLSGAVICGTGNEPVVKLKMGHSLACRVAAKQGERTRSKLLHNLADGAFSKAVKDARTPFDWLSTDPAIVDAYIADDLCGQTFTAGAYATLTSLTAEVATLDSALAIPSELPILLVAGALDPVGNKGRGVKSTAALFKKAGIKDVEVKLYQGMRHEILNEPGKQQVYDDVLAWIDRHIS</sequence>
<name>A0A6N6NMV5_9ACTN</name>
<reference evidence="2 3" key="1">
    <citation type="submission" date="2019-09" db="EMBL/GenBank/DDBJ databases">
        <title>Whole genome shotgun sequencing (WGS) of Ellagibacter isourolithinifaciens DSM 104140(T) and Adlercreutzia muris DSM 29508(T).</title>
        <authorList>
            <person name="Stoll D.A."/>
            <person name="Danylec N."/>
            <person name="Huch M."/>
        </authorList>
    </citation>
    <scope>NUCLEOTIDE SEQUENCE [LARGE SCALE GENOMIC DNA]</scope>
    <source>
        <strain evidence="2 3">DSM 104140</strain>
    </source>
</reference>
<protein>
    <submittedName>
        <fullName evidence="2">Alpha/beta hydrolase</fullName>
    </submittedName>
</protein>
<accession>A0A6N6NMV5</accession>
<comment type="caution">
    <text evidence="2">The sequence shown here is derived from an EMBL/GenBank/DDBJ whole genome shotgun (WGS) entry which is preliminary data.</text>
</comment>
<dbReference type="EMBL" id="WAJR01000015">
    <property type="protein sequence ID" value="KAB1640276.1"/>
    <property type="molecule type" value="Genomic_DNA"/>
</dbReference>
<dbReference type="GeneID" id="98658135"/>
<dbReference type="AlphaFoldDB" id="A0A6N6NMV5"/>
<dbReference type="GO" id="GO:0016787">
    <property type="term" value="F:hydrolase activity"/>
    <property type="evidence" value="ECO:0007669"/>
    <property type="project" value="UniProtKB-KW"/>
</dbReference>
<dbReference type="Proteomes" id="UP000468668">
    <property type="component" value="Unassembled WGS sequence"/>
</dbReference>
<dbReference type="InterPro" id="IPR051044">
    <property type="entry name" value="MAG_DAG_Lipase"/>
</dbReference>
<dbReference type="OrthoDB" id="9806902at2"/>
<proteinExistence type="predicted"/>
<keyword evidence="3" id="KW-1185">Reference proteome</keyword>
<evidence type="ECO:0000313" key="2">
    <source>
        <dbReference type="EMBL" id="KAB1640276.1"/>
    </source>
</evidence>
<keyword evidence="2" id="KW-0378">Hydrolase</keyword>
<dbReference type="Pfam" id="PF12146">
    <property type="entry name" value="Hydrolase_4"/>
    <property type="match status" value="1"/>
</dbReference>
<dbReference type="SUPFAM" id="SSF53474">
    <property type="entry name" value="alpha/beta-Hydrolases"/>
    <property type="match status" value="1"/>
</dbReference>
<gene>
    <name evidence="2" type="ORF">F8C90_06905</name>
</gene>
<dbReference type="InterPro" id="IPR022742">
    <property type="entry name" value="Hydrolase_4"/>
</dbReference>
<organism evidence="2 3">
    <name type="scientific">Ellagibacter isourolithinifaciens</name>
    <dbReference type="NCBI Taxonomy" id="2137581"/>
    <lineage>
        <taxon>Bacteria</taxon>
        <taxon>Bacillati</taxon>
        <taxon>Actinomycetota</taxon>
        <taxon>Coriobacteriia</taxon>
        <taxon>Eggerthellales</taxon>
        <taxon>Eggerthellaceae</taxon>
        <taxon>Ellagibacter</taxon>
    </lineage>
</organism>
<dbReference type="PANTHER" id="PTHR11614">
    <property type="entry name" value="PHOSPHOLIPASE-RELATED"/>
    <property type="match status" value="1"/>
</dbReference>
<evidence type="ECO:0000259" key="1">
    <source>
        <dbReference type="Pfam" id="PF12146"/>
    </source>
</evidence>
<dbReference type="Gene3D" id="3.40.50.1820">
    <property type="entry name" value="alpha/beta hydrolase"/>
    <property type="match status" value="1"/>
</dbReference>
<feature type="domain" description="Serine aminopeptidase S33" evidence="1">
    <location>
        <begin position="38"/>
        <end position="303"/>
    </location>
</feature>
<evidence type="ECO:0000313" key="3">
    <source>
        <dbReference type="Proteomes" id="UP000468668"/>
    </source>
</evidence>